<evidence type="ECO:0000256" key="3">
    <source>
        <dbReference type="SAM" id="SignalP"/>
    </source>
</evidence>
<dbReference type="Pfam" id="PF04536">
    <property type="entry name" value="TPM_phosphatase"/>
    <property type="match status" value="1"/>
</dbReference>
<keyword evidence="3" id="KW-0732">Signal</keyword>
<dbReference type="Gene3D" id="3.10.310.50">
    <property type="match status" value="1"/>
</dbReference>
<feature type="domain" description="TPM" evidence="4">
    <location>
        <begin position="28"/>
        <end position="144"/>
    </location>
</feature>
<evidence type="ECO:0000256" key="1">
    <source>
        <dbReference type="SAM" id="MobiDB-lite"/>
    </source>
</evidence>
<feature type="transmembrane region" description="Helical" evidence="2">
    <location>
        <begin position="177"/>
        <end position="194"/>
    </location>
</feature>
<dbReference type="InterPro" id="IPR007621">
    <property type="entry name" value="TPM_dom"/>
</dbReference>
<sequence>MKKKSLLFFLAILGFFWSVSVEAATPTINDEAGLFTQEQIQTLEKQAQPINEKIKGQLFIVTTTTNSEEPRTFADNYLREAIGNNQNGSVLLMDMGQREIYISTSGNMIDYLDDKRIDATLDDVYNQMKNADYFAAAKAYLSKTSEYVDAGVPGGHYRIDEETGKITRYKVLTTTEIIIAIILALVLSLVFYFVTVSRYQLKSSTYKYPFREKSSIKLTEKTDRLTNSFVTTRRIPKSPPPGSGGGGSTTHSSGGGTFGGGGRSF</sequence>
<keyword evidence="2" id="KW-0812">Transmembrane</keyword>
<proteinExistence type="predicted"/>
<accession>A0A1V8Y7E0</accession>
<dbReference type="AlphaFoldDB" id="A0A1V8Y7E0"/>
<keyword evidence="2" id="KW-0472">Membrane</keyword>
<evidence type="ECO:0000256" key="2">
    <source>
        <dbReference type="SAM" id="Phobius"/>
    </source>
</evidence>
<dbReference type="STRING" id="112904.BH747_11755"/>
<dbReference type="EMBL" id="MJEA01000016">
    <property type="protein sequence ID" value="OQO68523.1"/>
    <property type="molecule type" value="Genomic_DNA"/>
</dbReference>
<evidence type="ECO:0000313" key="5">
    <source>
        <dbReference type="EMBL" id="OQO68523.1"/>
    </source>
</evidence>
<reference evidence="5 6" key="1">
    <citation type="journal article" date="2017" name="BMC Microbiol.">
        <title>Comparative genomics of Enterococcus spp. isolated from bovine feces.</title>
        <authorList>
            <person name="Beukers A.G."/>
            <person name="Zaheer R."/>
            <person name="Goji N."/>
            <person name="Amoako K.K."/>
            <person name="Chaves A.V."/>
            <person name="Ward M.P."/>
            <person name="McAllister T.A."/>
        </authorList>
    </citation>
    <scope>NUCLEOTIDE SEQUENCE [LARGE SCALE GENOMIC DNA]</scope>
    <source>
        <strain evidence="5 6">F1129D 143</strain>
    </source>
</reference>
<dbReference type="Proteomes" id="UP000192477">
    <property type="component" value="Unassembled WGS sequence"/>
</dbReference>
<dbReference type="RefSeq" id="WP_081184713.1">
    <property type="nucleotide sequence ID" value="NZ_MJEA01000016.1"/>
</dbReference>
<evidence type="ECO:0000313" key="6">
    <source>
        <dbReference type="Proteomes" id="UP000192477"/>
    </source>
</evidence>
<name>A0A1V8Y7E0_9ENTE</name>
<feature type="signal peptide" evidence="3">
    <location>
        <begin position="1"/>
        <end position="23"/>
    </location>
</feature>
<feature type="compositionally biased region" description="Gly residues" evidence="1">
    <location>
        <begin position="243"/>
        <end position="265"/>
    </location>
</feature>
<keyword evidence="2" id="KW-1133">Transmembrane helix</keyword>
<dbReference type="OrthoDB" id="9806054at2"/>
<feature type="region of interest" description="Disordered" evidence="1">
    <location>
        <begin position="232"/>
        <end position="265"/>
    </location>
</feature>
<protein>
    <recommendedName>
        <fullName evidence="4">TPM domain-containing protein</fullName>
    </recommendedName>
</protein>
<gene>
    <name evidence="5" type="ORF">BH747_11755</name>
</gene>
<evidence type="ECO:0000259" key="4">
    <source>
        <dbReference type="Pfam" id="PF04536"/>
    </source>
</evidence>
<comment type="caution">
    <text evidence="5">The sequence shown here is derived from an EMBL/GenBank/DDBJ whole genome shotgun (WGS) entry which is preliminary data.</text>
</comment>
<organism evidence="5 6">
    <name type="scientific">Enterococcus villorum</name>
    <dbReference type="NCBI Taxonomy" id="112904"/>
    <lineage>
        <taxon>Bacteria</taxon>
        <taxon>Bacillati</taxon>
        <taxon>Bacillota</taxon>
        <taxon>Bacilli</taxon>
        <taxon>Lactobacillales</taxon>
        <taxon>Enterococcaceae</taxon>
        <taxon>Enterococcus</taxon>
    </lineage>
</organism>
<feature type="chain" id="PRO_5010693250" description="TPM domain-containing protein" evidence="3">
    <location>
        <begin position="24"/>
        <end position="265"/>
    </location>
</feature>